<dbReference type="Gene3D" id="1.10.3210.10">
    <property type="entry name" value="Hypothetical protein af1432"/>
    <property type="match status" value="1"/>
</dbReference>
<feature type="non-terminal residue" evidence="2">
    <location>
        <position position="1"/>
    </location>
</feature>
<organism evidence="2">
    <name type="scientific">marine sediment metagenome</name>
    <dbReference type="NCBI Taxonomy" id="412755"/>
    <lineage>
        <taxon>unclassified sequences</taxon>
        <taxon>metagenomes</taxon>
        <taxon>ecological metagenomes</taxon>
    </lineage>
</organism>
<dbReference type="SMART" id="SM00471">
    <property type="entry name" value="HDc"/>
    <property type="match status" value="1"/>
</dbReference>
<evidence type="ECO:0000313" key="2">
    <source>
        <dbReference type="EMBL" id="KKN02588.1"/>
    </source>
</evidence>
<dbReference type="InterPro" id="IPR037522">
    <property type="entry name" value="HD_GYP_dom"/>
</dbReference>
<dbReference type="Pfam" id="PF13487">
    <property type="entry name" value="HD_5"/>
    <property type="match status" value="1"/>
</dbReference>
<reference evidence="2" key="1">
    <citation type="journal article" date="2015" name="Nature">
        <title>Complex archaea that bridge the gap between prokaryotes and eukaryotes.</title>
        <authorList>
            <person name="Spang A."/>
            <person name="Saw J.H."/>
            <person name="Jorgensen S.L."/>
            <person name="Zaremba-Niedzwiedzka K."/>
            <person name="Martijn J."/>
            <person name="Lind A.E."/>
            <person name="van Eijk R."/>
            <person name="Schleper C."/>
            <person name="Guy L."/>
            <person name="Ettema T.J."/>
        </authorList>
    </citation>
    <scope>NUCLEOTIDE SEQUENCE</scope>
</reference>
<proteinExistence type="predicted"/>
<evidence type="ECO:0000259" key="1">
    <source>
        <dbReference type="PROSITE" id="PS51832"/>
    </source>
</evidence>
<feature type="domain" description="HD-GYP" evidence="1">
    <location>
        <begin position="24"/>
        <end position="222"/>
    </location>
</feature>
<dbReference type="CDD" id="cd00077">
    <property type="entry name" value="HDc"/>
    <property type="match status" value="1"/>
</dbReference>
<name>A0A0F9QB38_9ZZZZ</name>
<dbReference type="PROSITE" id="PS51832">
    <property type="entry name" value="HD_GYP"/>
    <property type="match status" value="1"/>
</dbReference>
<dbReference type="SUPFAM" id="SSF109604">
    <property type="entry name" value="HD-domain/PDEase-like"/>
    <property type="match status" value="1"/>
</dbReference>
<dbReference type="InterPro" id="IPR052020">
    <property type="entry name" value="Cyclic_di-GMP/3'3'-cGAMP_PDE"/>
</dbReference>
<comment type="caution">
    <text evidence="2">The sequence shown here is derived from an EMBL/GenBank/DDBJ whole genome shotgun (WGS) entry which is preliminary data.</text>
</comment>
<dbReference type="PANTHER" id="PTHR45228:SF1">
    <property type="entry name" value="CYCLIC DI-GMP PHOSPHODIESTERASE TM_0186"/>
    <property type="match status" value="1"/>
</dbReference>
<dbReference type="EMBL" id="LAZR01005131">
    <property type="protein sequence ID" value="KKN02588.1"/>
    <property type="molecule type" value="Genomic_DNA"/>
</dbReference>
<dbReference type="PANTHER" id="PTHR45228">
    <property type="entry name" value="CYCLIC DI-GMP PHOSPHODIESTERASE TM_0186-RELATED"/>
    <property type="match status" value="1"/>
</dbReference>
<dbReference type="InterPro" id="IPR003607">
    <property type="entry name" value="HD/PDEase_dom"/>
</dbReference>
<dbReference type="AlphaFoldDB" id="A0A0F9QB38"/>
<accession>A0A0F9QB38</accession>
<gene>
    <name evidence="2" type="ORF">LCGC14_1116240</name>
</gene>
<sequence>EQHLIIQDRAEWLARQVQLATKQIVAREKETIIRLAKAGEYRDQDTGNHVIRMAKYSKLIAEAHGVLTRDECEELEYAAPMHDIGKIGIPDNILLKPGKFDKEEWAIMQTHSRIGHSILTDSQSRYMQTGAIIALNHHERFDGLGYPNGLKGTEIPLIARIVAVADVFDALVSTRPYKAAWSIEAAVDYIHQHSGTHFDPDCVDAFSRCLVEIRQIHLDYSDD</sequence>
<protein>
    <recommendedName>
        <fullName evidence="1">HD-GYP domain-containing protein</fullName>
    </recommendedName>
</protein>